<evidence type="ECO:0000256" key="10">
    <source>
        <dbReference type="ARBA" id="ARBA00025699"/>
    </source>
</evidence>
<dbReference type="Pfam" id="PF04452">
    <property type="entry name" value="Methyltrans_RNA"/>
    <property type="match status" value="1"/>
</dbReference>
<comment type="catalytic activity">
    <reaction evidence="11 12">
        <text>uridine(1498) in 16S rRNA + S-adenosyl-L-methionine = N(3)-methyluridine(1498) in 16S rRNA + S-adenosyl-L-homocysteine + H(+)</text>
        <dbReference type="Rhea" id="RHEA:42920"/>
        <dbReference type="Rhea" id="RHEA-COMP:10283"/>
        <dbReference type="Rhea" id="RHEA-COMP:10284"/>
        <dbReference type="ChEBI" id="CHEBI:15378"/>
        <dbReference type="ChEBI" id="CHEBI:57856"/>
        <dbReference type="ChEBI" id="CHEBI:59789"/>
        <dbReference type="ChEBI" id="CHEBI:65315"/>
        <dbReference type="ChEBI" id="CHEBI:74502"/>
        <dbReference type="EC" id="2.1.1.193"/>
    </reaction>
</comment>
<dbReference type="NCBIfam" id="NF008697">
    <property type="entry name" value="PRK11713.4-1"/>
    <property type="match status" value="1"/>
</dbReference>
<dbReference type="EMBL" id="JAQOSQ010000003">
    <property type="protein sequence ID" value="MDJ1182540.1"/>
    <property type="molecule type" value="Genomic_DNA"/>
</dbReference>
<dbReference type="Pfam" id="PF20260">
    <property type="entry name" value="PUA_4"/>
    <property type="match status" value="1"/>
</dbReference>
<dbReference type="InterPro" id="IPR029026">
    <property type="entry name" value="tRNA_m1G_MTases_N"/>
</dbReference>
<comment type="caution">
    <text evidence="15">The sequence shown here is derived from an EMBL/GenBank/DDBJ whole genome shotgun (WGS) entry which is preliminary data.</text>
</comment>
<evidence type="ECO:0000256" key="9">
    <source>
        <dbReference type="ARBA" id="ARBA00022691"/>
    </source>
</evidence>
<sequence>MTQLQRLVIALEQLSGEEIRLTADQYRYLHRVLRLQTGDRFFAIIAGQWWLSELDGGQRAIRLEQIPIQTELPVSVTLIAALPKHGFDEVVRCCTELGVMKIVPVMSDRTLLKPSAQKVQRWRRIATEAAEQSERQTVPSIDEPLSFTQILHSEDYSSSSAYLCVARGQLPHLLAYELPPAGASMFVATGPEGGWTEKEIAGAIQVGFQPVSLGQRILRAVTAPIVVLSLIGGDCDRR</sequence>
<name>A0ABT7BTY2_9CYAN</name>
<keyword evidence="6 12" id="KW-0698">rRNA processing</keyword>
<dbReference type="InterPro" id="IPR015947">
    <property type="entry name" value="PUA-like_sf"/>
</dbReference>
<keyword evidence="16" id="KW-1185">Reference proteome</keyword>
<keyword evidence="7 12" id="KW-0489">Methyltransferase</keyword>
<accession>A0ABT7BTY2</accession>
<evidence type="ECO:0000256" key="11">
    <source>
        <dbReference type="ARBA" id="ARBA00047944"/>
    </source>
</evidence>
<evidence type="ECO:0000256" key="8">
    <source>
        <dbReference type="ARBA" id="ARBA00022679"/>
    </source>
</evidence>
<evidence type="ECO:0000256" key="6">
    <source>
        <dbReference type="ARBA" id="ARBA00022552"/>
    </source>
</evidence>
<gene>
    <name evidence="15" type="ORF">PMH09_04965</name>
</gene>
<keyword evidence="8 12" id="KW-0808">Transferase</keyword>
<proteinExistence type="inferred from homology"/>
<dbReference type="GO" id="GO:0032259">
    <property type="term" value="P:methylation"/>
    <property type="evidence" value="ECO:0007669"/>
    <property type="project" value="UniProtKB-KW"/>
</dbReference>
<dbReference type="SUPFAM" id="SSF75217">
    <property type="entry name" value="alpha/beta knot"/>
    <property type="match status" value="1"/>
</dbReference>
<evidence type="ECO:0000256" key="3">
    <source>
        <dbReference type="ARBA" id="ARBA00012328"/>
    </source>
</evidence>
<protein>
    <recommendedName>
        <fullName evidence="4 12">Ribosomal RNA small subunit methyltransferase E</fullName>
        <ecNumber evidence="3 12">2.1.1.193</ecNumber>
    </recommendedName>
</protein>
<dbReference type="EC" id="2.1.1.193" evidence="3 12"/>
<feature type="domain" description="Ribosomal RNA small subunit methyltransferase E PUA-like" evidence="14">
    <location>
        <begin position="21"/>
        <end position="54"/>
    </location>
</feature>
<evidence type="ECO:0000256" key="2">
    <source>
        <dbReference type="ARBA" id="ARBA00005528"/>
    </source>
</evidence>
<dbReference type="PIRSF" id="PIRSF015601">
    <property type="entry name" value="MTase_slr0722"/>
    <property type="match status" value="1"/>
</dbReference>
<keyword evidence="5 12" id="KW-0963">Cytoplasm</keyword>
<dbReference type="InterPro" id="IPR029028">
    <property type="entry name" value="Alpha/beta_knot_MTases"/>
</dbReference>
<dbReference type="PANTHER" id="PTHR30027">
    <property type="entry name" value="RIBOSOMAL RNA SMALL SUBUNIT METHYLTRANSFERASE E"/>
    <property type="match status" value="1"/>
</dbReference>
<evidence type="ECO:0000256" key="1">
    <source>
        <dbReference type="ARBA" id="ARBA00004496"/>
    </source>
</evidence>
<evidence type="ECO:0000256" key="12">
    <source>
        <dbReference type="PIRNR" id="PIRNR015601"/>
    </source>
</evidence>
<evidence type="ECO:0000256" key="4">
    <source>
        <dbReference type="ARBA" id="ARBA00013673"/>
    </source>
</evidence>
<dbReference type="InterPro" id="IPR006700">
    <property type="entry name" value="RsmE"/>
</dbReference>
<dbReference type="InterPro" id="IPR046887">
    <property type="entry name" value="RsmE_PUA-like"/>
</dbReference>
<evidence type="ECO:0000256" key="7">
    <source>
        <dbReference type="ARBA" id="ARBA00022603"/>
    </source>
</evidence>
<feature type="domain" description="Ribosomal RNA small subunit methyltransferase E methyltransferase" evidence="13">
    <location>
        <begin position="71"/>
        <end position="231"/>
    </location>
</feature>
<comment type="subcellular location">
    <subcellularLocation>
        <location evidence="1 12">Cytoplasm</location>
    </subcellularLocation>
</comment>
<dbReference type="NCBIfam" id="TIGR00046">
    <property type="entry name" value="RsmE family RNA methyltransferase"/>
    <property type="match status" value="1"/>
</dbReference>
<organism evidence="15 16">
    <name type="scientific">Roseofilum casamattae BLCC-M143</name>
    <dbReference type="NCBI Taxonomy" id="3022442"/>
    <lineage>
        <taxon>Bacteria</taxon>
        <taxon>Bacillati</taxon>
        <taxon>Cyanobacteriota</taxon>
        <taxon>Cyanophyceae</taxon>
        <taxon>Desertifilales</taxon>
        <taxon>Desertifilaceae</taxon>
        <taxon>Roseofilum</taxon>
        <taxon>Roseofilum casamattae</taxon>
    </lineage>
</organism>
<dbReference type="InterPro" id="IPR046886">
    <property type="entry name" value="RsmE_MTase_dom"/>
</dbReference>
<evidence type="ECO:0000259" key="14">
    <source>
        <dbReference type="Pfam" id="PF20260"/>
    </source>
</evidence>
<reference evidence="15 16" key="1">
    <citation type="submission" date="2023-01" db="EMBL/GenBank/DDBJ databases">
        <title>Novel diversity within Roseofilum (Cyanobacteria; Desertifilaceae) from marine benthic mats with descriptions of four novel species.</title>
        <authorList>
            <person name="Wang Y."/>
            <person name="Berthold D.E."/>
            <person name="Hu J."/>
            <person name="Lefler F.W."/>
            <person name="Laughinghouse H.D. IV."/>
        </authorList>
    </citation>
    <scope>NUCLEOTIDE SEQUENCE [LARGE SCALE GENOMIC DNA]</scope>
    <source>
        <strain evidence="15 16">BLCC-M143</strain>
    </source>
</reference>
<keyword evidence="9 12" id="KW-0949">S-adenosyl-L-methionine</keyword>
<dbReference type="GO" id="GO:0008168">
    <property type="term" value="F:methyltransferase activity"/>
    <property type="evidence" value="ECO:0007669"/>
    <property type="project" value="UniProtKB-KW"/>
</dbReference>
<evidence type="ECO:0000313" key="16">
    <source>
        <dbReference type="Proteomes" id="UP001232992"/>
    </source>
</evidence>
<dbReference type="Proteomes" id="UP001232992">
    <property type="component" value="Unassembled WGS sequence"/>
</dbReference>
<evidence type="ECO:0000256" key="5">
    <source>
        <dbReference type="ARBA" id="ARBA00022490"/>
    </source>
</evidence>
<dbReference type="CDD" id="cd18084">
    <property type="entry name" value="RsmE-like"/>
    <property type="match status" value="1"/>
</dbReference>
<comment type="function">
    <text evidence="10 12">Specifically methylates the N3 position of the uracil ring of uridine 1498 (m3U1498) in 16S rRNA. Acts on the fully assembled 30S ribosomal subunit.</text>
</comment>
<dbReference type="RefSeq" id="WP_283757192.1">
    <property type="nucleotide sequence ID" value="NZ_JAQOSQ010000003.1"/>
</dbReference>
<dbReference type="Gene3D" id="3.40.1280.10">
    <property type="match status" value="1"/>
</dbReference>
<comment type="similarity">
    <text evidence="2 12">Belongs to the RNA methyltransferase RsmE family.</text>
</comment>
<dbReference type="PANTHER" id="PTHR30027:SF3">
    <property type="entry name" value="16S RRNA (URACIL(1498)-N(3))-METHYLTRANSFERASE"/>
    <property type="match status" value="1"/>
</dbReference>
<dbReference type="SUPFAM" id="SSF88697">
    <property type="entry name" value="PUA domain-like"/>
    <property type="match status" value="1"/>
</dbReference>
<evidence type="ECO:0000259" key="13">
    <source>
        <dbReference type="Pfam" id="PF04452"/>
    </source>
</evidence>
<evidence type="ECO:0000313" key="15">
    <source>
        <dbReference type="EMBL" id="MDJ1182540.1"/>
    </source>
</evidence>